<organism evidence="3 4">
    <name type="scientific">Algoriphagus taiwanensis</name>
    <dbReference type="NCBI Taxonomy" id="1445656"/>
    <lineage>
        <taxon>Bacteria</taxon>
        <taxon>Pseudomonadati</taxon>
        <taxon>Bacteroidota</taxon>
        <taxon>Cytophagia</taxon>
        <taxon>Cytophagales</taxon>
        <taxon>Cyclobacteriaceae</taxon>
        <taxon>Algoriphagus</taxon>
    </lineage>
</organism>
<feature type="transmembrane region" description="Helical" evidence="1">
    <location>
        <begin position="884"/>
        <end position="902"/>
    </location>
</feature>
<dbReference type="EMBL" id="BTPE01000002">
    <property type="protein sequence ID" value="GMQ32166.1"/>
    <property type="molecule type" value="Genomic_DNA"/>
</dbReference>
<dbReference type="Gene3D" id="1.25.40.10">
    <property type="entry name" value="Tetratricopeptide repeat domain"/>
    <property type="match status" value="1"/>
</dbReference>
<proteinExistence type="predicted"/>
<keyword evidence="1" id="KW-0812">Transmembrane</keyword>
<dbReference type="InterPro" id="IPR011990">
    <property type="entry name" value="TPR-like_helical_dom_sf"/>
</dbReference>
<dbReference type="RefSeq" id="WP_338226981.1">
    <property type="nucleotide sequence ID" value="NZ_BTPE01000002.1"/>
</dbReference>
<feature type="domain" description="CHAT" evidence="2">
    <location>
        <begin position="615"/>
        <end position="874"/>
    </location>
</feature>
<keyword evidence="4" id="KW-1185">Reference proteome</keyword>
<keyword evidence="1" id="KW-1133">Transmembrane helix</keyword>
<evidence type="ECO:0000313" key="4">
    <source>
        <dbReference type="Proteomes" id="UP001307705"/>
    </source>
</evidence>
<sequence>MRKYRKVNGLLFGIFLCLNGGKAIGQSAEEDTLLLLKYDSIGYELYQQNQIEESNAYLKKIIEIAERQSWFDVWAEYMLNLRIIESFAGNYAVANEIFLELKEKENSGLLQDEEIRQQIYMHYAVFLHEYGDLEGAQDQLDQLQQLKNKLGISTKELTVTGLLAVKTGQYTKAIQLANEELKNHELRKTNYPGPQEHFEFRKVALQKNLGQVYLAAGLFVPAKSWLEKSQTGFQMLHPDFKPKALEQSILGSISDLSAKRGDLTSAKSSQLNRIEILESDNQINLVERIKAYTAMIRITTDLGEWDEAQKWVEKANSQILAKSLHTSDFPGFLAANLALLQESGKEKEAKEVIQNILNQAVLPLPKDPRGQAELLLEIAKQGSPQESLELWMDFYDFLVDISQRLGISFLPPMEDLIQVANSLSIEAMHTAFDQSRDEKFWVAALKVIEFNLAFESNTVLIPESSQLDFGIDRRIIKKEKELRSKILLQQYILKSTPSKENETALLELFFQQDSLNQMILKKFPEYYRFRYSFGKEDLSKLTQWKGNFLTYFYDERFIYRIGKNEETIFFDPVPIQNFDQNLVDFSLALSSPDNNRKHLILGANLYPSLIGNLMNGASAFMLIPYGKIQMIPFHALNSNPQGDYLVAKHRVSYQPTIGSLLKQSTSTTRILPPTLQVFAPFYSNDPGALSRRESGNLPGTSAEVDNLSKSFKINAFTGTLAEKKQFISIAQSEKVIHLATHAFYPGERETPSWIAFDQNDSTKNLYSYEIYNLHIPLDFLGLSACKTGFGHFETGRGVQSLGNAFSFAGVKSLVMSLWDVNDQSTSELMDYFYEELGKGLEKDEALQLAQLRYLENNKGLRTHPYYWAGFIVQGENTPLSLHGIAIYLAIGCGIFLVLIWFVRKRVRK</sequence>
<accession>A0ABQ6PW18</accession>
<dbReference type="PANTHER" id="PTHR10098">
    <property type="entry name" value="RAPSYN-RELATED"/>
    <property type="match status" value="1"/>
</dbReference>
<evidence type="ECO:0000256" key="1">
    <source>
        <dbReference type="SAM" id="Phobius"/>
    </source>
</evidence>
<evidence type="ECO:0000313" key="3">
    <source>
        <dbReference type="EMBL" id="GMQ32166.1"/>
    </source>
</evidence>
<keyword evidence="1" id="KW-0472">Membrane</keyword>
<dbReference type="Pfam" id="PF12770">
    <property type="entry name" value="CHAT"/>
    <property type="match status" value="1"/>
</dbReference>
<reference evidence="3 4" key="1">
    <citation type="submission" date="2023-08" db="EMBL/GenBank/DDBJ databases">
        <title>Draft genome sequence of Algoriphagus taiwanensis.</title>
        <authorList>
            <person name="Takatani N."/>
            <person name="Hosokawa M."/>
            <person name="Sawabe T."/>
        </authorList>
    </citation>
    <scope>NUCLEOTIDE SEQUENCE [LARGE SCALE GENOMIC DNA]</scope>
    <source>
        <strain evidence="3 4">JCM 19755</strain>
    </source>
</reference>
<name>A0ABQ6PW18_9BACT</name>
<comment type="caution">
    <text evidence="3">The sequence shown here is derived from an EMBL/GenBank/DDBJ whole genome shotgun (WGS) entry which is preliminary data.</text>
</comment>
<protein>
    <recommendedName>
        <fullName evidence="2">CHAT domain-containing protein</fullName>
    </recommendedName>
</protein>
<gene>
    <name evidence="3" type="ORF">Ataiwa_04380</name>
</gene>
<dbReference type="SUPFAM" id="SSF48452">
    <property type="entry name" value="TPR-like"/>
    <property type="match status" value="2"/>
</dbReference>
<evidence type="ECO:0000259" key="2">
    <source>
        <dbReference type="Pfam" id="PF12770"/>
    </source>
</evidence>
<dbReference type="PANTHER" id="PTHR10098:SF108">
    <property type="entry name" value="TETRATRICOPEPTIDE REPEAT PROTEIN 28"/>
    <property type="match status" value="1"/>
</dbReference>
<dbReference type="InterPro" id="IPR024983">
    <property type="entry name" value="CHAT_dom"/>
</dbReference>
<dbReference type="Proteomes" id="UP001307705">
    <property type="component" value="Unassembled WGS sequence"/>
</dbReference>